<keyword evidence="2" id="KW-0479">Metal-binding</keyword>
<dbReference type="FunFam" id="1.10.150.120:FF:000003">
    <property type="entry name" value="Carbon monoxide dehydrogenase, small subunit"/>
    <property type="match status" value="1"/>
</dbReference>
<dbReference type="Gene3D" id="3.10.20.30">
    <property type="match status" value="1"/>
</dbReference>
<evidence type="ECO:0000256" key="4">
    <source>
        <dbReference type="ARBA" id="ARBA00023004"/>
    </source>
</evidence>
<name>A0A9X4XJ43_9BRAD</name>
<dbReference type="PROSITE" id="PS00197">
    <property type="entry name" value="2FE2S_FER_1"/>
    <property type="match status" value="1"/>
</dbReference>
<dbReference type="GO" id="GO:0016491">
    <property type="term" value="F:oxidoreductase activity"/>
    <property type="evidence" value="ECO:0007669"/>
    <property type="project" value="UniProtKB-KW"/>
</dbReference>
<dbReference type="SUPFAM" id="SSF54292">
    <property type="entry name" value="2Fe-2S ferredoxin-like"/>
    <property type="match status" value="1"/>
</dbReference>
<dbReference type="GO" id="GO:0046872">
    <property type="term" value="F:metal ion binding"/>
    <property type="evidence" value="ECO:0007669"/>
    <property type="project" value="UniProtKB-KW"/>
</dbReference>
<evidence type="ECO:0000313" key="8">
    <source>
        <dbReference type="Proteomes" id="UP000438991"/>
    </source>
</evidence>
<dbReference type="AlphaFoldDB" id="A0A9X4XJ43"/>
<dbReference type="InterPro" id="IPR002888">
    <property type="entry name" value="2Fe-2S-bd"/>
</dbReference>
<evidence type="ECO:0000256" key="2">
    <source>
        <dbReference type="ARBA" id="ARBA00022723"/>
    </source>
</evidence>
<comment type="caution">
    <text evidence="7">The sequence shown here is derived from an EMBL/GenBank/DDBJ whole genome shotgun (WGS) entry which is preliminary data.</text>
</comment>
<dbReference type="Gene3D" id="1.10.150.120">
    <property type="entry name" value="[2Fe-2S]-binding domain"/>
    <property type="match status" value="1"/>
</dbReference>
<evidence type="ECO:0000256" key="1">
    <source>
        <dbReference type="ARBA" id="ARBA00022714"/>
    </source>
</evidence>
<dbReference type="InterPro" id="IPR036884">
    <property type="entry name" value="2Fe-2S-bd_dom_sf"/>
</dbReference>
<keyword evidence="3" id="KW-0560">Oxidoreductase</keyword>
<dbReference type="CDD" id="cd00207">
    <property type="entry name" value="fer2"/>
    <property type="match status" value="1"/>
</dbReference>
<evidence type="ECO:0000256" key="5">
    <source>
        <dbReference type="ARBA" id="ARBA00023014"/>
    </source>
</evidence>
<dbReference type="EMBL" id="WNKV01000004">
    <property type="protein sequence ID" value="MTW16005.1"/>
    <property type="molecule type" value="Genomic_DNA"/>
</dbReference>
<evidence type="ECO:0000313" key="7">
    <source>
        <dbReference type="EMBL" id="MTW16005.1"/>
    </source>
</evidence>
<proteinExistence type="predicted"/>
<protein>
    <submittedName>
        <fullName evidence="7">2Fe-2S iron-sulfur cluster binding domain-containing protein</fullName>
    </submittedName>
</protein>
<sequence length="167" mass="17233">MTDGLHAITVTINGEARPLRVAPSRTLLDVLRTELGLTGTKKGCDVGDCGACTVLLDGTPVNACLVLAVEADGAAVTTIEGIAPAAGQLHPLQQSFMDLGASQCGFCTPGIIVMAKALLDRHPDPSEEDIRFGLAGNICRCTGYTKIIEAVKDAARRLAAAPPPAGR</sequence>
<dbReference type="InterPro" id="IPR051452">
    <property type="entry name" value="Diverse_Oxidoreductases"/>
</dbReference>
<dbReference type="FunFam" id="3.10.20.30:FF:000020">
    <property type="entry name" value="Xanthine dehydrogenase iron-sulfur subunit"/>
    <property type="match status" value="1"/>
</dbReference>
<gene>
    <name evidence="7" type="ORF">GJ689_07265</name>
</gene>
<dbReference type="Pfam" id="PF01799">
    <property type="entry name" value="Fer2_2"/>
    <property type="match status" value="1"/>
</dbReference>
<dbReference type="InterPro" id="IPR001041">
    <property type="entry name" value="2Fe-2S_ferredoxin-type"/>
</dbReference>
<organism evidence="7 8">
    <name type="scientific">Rhodoplanes serenus</name>
    <dbReference type="NCBI Taxonomy" id="200615"/>
    <lineage>
        <taxon>Bacteria</taxon>
        <taxon>Pseudomonadati</taxon>
        <taxon>Pseudomonadota</taxon>
        <taxon>Alphaproteobacteria</taxon>
        <taxon>Hyphomicrobiales</taxon>
        <taxon>Nitrobacteraceae</taxon>
        <taxon>Rhodoplanes</taxon>
    </lineage>
</organism>
<keyword evidence="4" id="KW-0408">Iron</keyword>
<dbReference type="RefSeq" id="WP_155479085.1">
    <property type="nucleotide sequence ID" value="NZ_WNKV01000004.1"/>
</dbReference>
<dbReference type="InterPro" id="IPR006058">
    <property type="entry name" value="2Fe2S_fd_BS"/>
</dbReference>
<dbReference type="Proteomes" id="UP000438991">
    <property type="component" value="Unassembled WGS sequence"/>
</dbReference>
<keyword evidence="5" id="KW-0411">Iron-sulfur</keyword>
<reference evidence="7 8" key="1">
    <citation type="submission" date="2019-11" db="EMBL/GenBank/DDBJ databases">
        <title>Whole-genome sequence of Rhodoplanes serenus DSM 18633, type strain.</title>
        <authorList>
            <person name="Kyndt J.A."/>
            <person name="Meyer T.E."/>
        </authorList>
    </citation>
    <scope>NUCLEOTIDE SEQUENCE [LARGE SCALE GENOMIC DNA]</scope>
    <source>
        <strain evidence="7 8">DSM 18633</strain>
    </source>
</reference>
<dbReference type="PANTHER" id="PTHR44379">
    <property type="entry name" value="OXIDOREDUCTASE WITH IRON-SULFUR SUBUNIT"/>
    <property type="match status" value="1"/>
</dbReference>
<dbReference type="PROSITE" id="PS51085">
    <property type="entry name" value="2FE2S_FER_2"/>
    <property type="match status" value="1"/>
</dbReference>
<accession>A0A9X4XJ43</accession>
<dbReference type="InterPro" id="IPR036010">
    <property type="entry name" value="2Fe-2S_ferredoxin-like_sf"/>
</dbReference>
<evidence type="ECO:0000259" key="6">
    <source>
        <dbReference type="PROSITE" id="PS51085"/>
    </source>
</evidence>
<dbReference type="SUPFAM" id="SSF47741">
    <property type="entry name" value="CO dehydrogenase ISP C-domain like"/>
    <property type="match status" value="1"/>
</dbReference>
<dbReference type="InterPro" id="IPR012675">
    <property type="entry name" value="Beta-grasp_dom_sf"/>
</dbReference>
<dbReference type="PANTHER" id="PTHR44379:SF5">
    <property type="entry name" value="OXIDOREDUCTASE WITH IRON-SULFUR SUBUNIT"/>
    <property type="match status" value="1"/>
</dbReference>
<dbReference type="GO" id="GO:0051537">
    <property type="term" value="F:2 iron, 2 sulfur cluster binding"/>
    <property type="evidence" value="ECO:0007669"/>
    <property type="project" value="UniProtKB-KW"/>
</dbReference>
<feature type="domain" description="2Fe-2S ferredoxin-type" evidence="6">
    <location>
        <begin position="6"/>
        <end position="82"/>
    </location>
</feature>
<evidence type="ECO:0000256" key="3">
    <source>
        <dbReference type="ARBA" id="ARBA00023002"/>
    </source>
</evidence>
<dbReference type="Pfam" id="PF00111">
    <property type="entry name" value="Fer2"/>
    <property type="match status" value="1"/>
</dbReference>
<keyword evidence="1" id="KW-0001">2Fe-2S</keyword>